<evidence type="ECO:0000313" key="4">
    <source>
        <dbReference type="Proteomes" id="UP000221168"/>
    </source>
</evidence>
<accession>A0A2G1QH13</accession>
<reference evidence="3 4" key="1">
    <citation type="submission" date="2017-10" db="EMBL/GenBank/DDBJ databases">
        <title>Sedimentibacterium mangrovi gen. nov., sp. nov., a novel member of family Phyllobacteriacea isolated from mangrove sediment.</title>
        <authorList>
            <person name="Liao H."/>
            <person name="Tian Y."/>
        </authorList>
    </citation>
    <scope>NUCLEOTIDE SEQUENCE [LARGE SCALE GENOMIC DNA]</scope>
    <source>
        <strain evidence="3 4">X9-2-2</strain>
    </source>
</reference>
<dbReference type="PANTHER" id="PTHR37461:SF1">
    <property type="entry name" value="ANTI-SIGMA-K FACTOR RSKA"/>
    <property type="match status" value="1"/>
</dbReference>
<dbReference type="OrthoDB" id="9816387at2"/>
<dbReference type="AlphaFoldDB" id="A0A2G1QH13"/>
<sequence length="239" mass="24746">MTGEAEDRMEDGGDELLAAEYVLGVLPLDARMAFAARLEAEPPLRALVAAWEIRLSPLNDDYGETAAPASAKAALDRRLFGGPAARETARPALWQSLAFWRGLAVAALASLAVVLIVPFTVPPPTEPSARFVAAMQADASPVRYVALYQSGTGMIDLTRLSGEPASGRDFELWLIEGGNAPRSLGVLPAGETARVPVSQQLASLVSSGATLAISDEPAGGSPTGAPTGAVLALGEMRGI</sequence>
<evidence type="ECO:0000313" key="3">
    <source>
        <dbReference type="EMBL" id="PHP64802.1"/>
    </source>
</evidence>
<dbReference type="GO" id="GO:0005886">
    <property type="term" value="C:plasma membrane"/>
    <property type="evidence" value="ECO:0007669"/>
    <property type="project" value="InterPro"/>
</dbReference>
<keyword evidence="1" id="KW-0472">Membrane</keyword>
<dbReference type="Pfam" id="PF10099">
    <property type="entry name" value="RskA_C"/>
    <property type="match status" value="1"/>
</dbReference>
<protein>
    <submittedName>
        <fullName evidence="3">Anti-sigma factor</fullName>
    </submittedName>
</protein>
<proteinExistence type="predicted"/>
<feature type="domain" description="Anti-sigma K factor RskA C-terminal" evidence="2">
    <location>
        <begin position="105"/>
        <end position="230"/>
    </location>
</feature>
<organism evidence="3 4">
    <name type="scientific">Zhengella mangrovi</name>
    <dbReference type="NCBI Taxonomy" id="1982044"/>
    <lineage>
        <taxon>Bacteria</taxon>
        <taxon>Pseudomonadati</taxon>
        <taxon>Pseudomonadota</taxon>
        <taxon>Alphaproteobacteria</taxon>
        <taxon>Hyphomicrobiales</taxon>
        <taxon>Notoacmeibacteraceae</taxon>
        <taxon>Zhengella</taxon>
    </lineage>
</organism>
<keyword evidence="1" id="KW-1133">Transmembrane helix</keyword>
<dbReference type="InterPro" id="IPR051474">
    <property type="entry name" value="Anti-sigma-K/W_factor"/>
</dbReference>
<dbReference type="EMBL" id="PDVP01000022">
    <property type="protein sequence ID" value="PHP64802.1"/>
    <property type="molecule type" value="Genomic_DNA"/>
</dbReference>
<name>A0A2G1QH13_9HYPH</name>
<feature type="transmembrane region" description="Helical" evidence="1">
    <location>
        <begin position="98"/>
        <end position="121"/>
    </location>
</feature>
<dbReference type="Proteomes" id="UP000221168">
    <property type="component" value="Unassembled WGS sequence"/>
</dbReference>
<gene>
    <name evidence="3" type="ORF">CSC94_22240</name>
</gene>
<comment type="caution">
    <text evidence="3">The sequence shown here is derived from an EMBL/GenBank/DDBJ whole genome shotgun (WGS) entry which is preliminary data.</text>
</comment>
<evidence type="ECO:0000256" key="1">
    <source>
        <dbReference type="SAM" id="Phobius"/>
    </source>
</evidence>
<dbReference type="GO" id="GO:0016989">
    <property type="term" value="F:sigma factor antagonist activity"/>
    <property type="evidence" value="ECO:0007669"/>
    <property type="project" value="TreeGrafter"/>
</dbReference>
<keyword evidence="4" id="KW-1185">Reference proteome</keyword>
<dbReference type="RefSeq" id="WP_099308586.1">
    <property type="nucleotide sequence ID" value="NZ_PDVP01000022.1"/>
</dbReference>
<keyword evidence="1" id="KW-0812">Transmembrane</keyword>
<evidence type="ECO:0000259" key="2">
    <source>
        <dbReference type="Pfam" id="PF10099"/>
    </source>
</evidence>
<dbReference type="PANTHER" id="PTHR37461">
    <property type="entry name" value="ANTI-SIGMA-K FACTOR RSKA"/>
    <property type="match status" value="1"/>
</dbReference>
<dbReference type="GO" id="GO:0006417">
    <property type="term" value="P:regulation of translation"/>
    <property type="evidence" value="ECO:0007669"/>
    <property type="project" value="TreeGrafter"/>
</dbReference>
<dbReference type="InterPro" id="IPR018764">
    <property type="entry name" value="RskA_C"/>
</dbReference>